<evidence type="ECO:0000313" key="1">
    <source>
        <dbReference type="EMBL" id="MDT7832224.1"/>
    </source>
</evidence>
<name>A0ABU3LGB3_9FLAO</name>
<sequence>MENVLKYYEFSSFKKDASQTFHGNEISYSELNATHFLIFEKSGNQYNLYISRYGLKKEIGVKPPEIVELLVENYDKSIPEHRIAIRRYYPN</sequence>
<gene>
    <name evidence="1" type="ORF">RQM59_07520</name>
</gene>
<evidence type="ECO:0000313" key="2">
    <source>
        <dbReference type="Proteomes" id="UP001257277"/>
    </source>
</evidence>
<reference evidence="1 2" key="1">
    <citation type="submission" date="2023-09" db="EMBL/GenBank/DDBJ databases">
        <title>Novel taxa isolated from Blanes Bay.</title>
        <authorList>
            <person name="Rey-Velasco X."/>
            <person name="Lucena T."/>
        </authorList>
    </citation>
    <scope>NUCLEOTIDE SEQUENCE [LARGE SCALE GENOMIC DNA]</scope>
    <source>
        <strain evidence="1 2">S356</strain>
    </source>
</reference>
<proteinExistence type="predicted"/>
<accession>A0ABU3LGB3</accession>
<comment type="caution">
    <text evidence="1">The sequence shown here is derived from an EMBL/GenBank/DDBJ whole genome shotgun (WGS) entry which is preliminary data.</text>
</comment>
<keyword evidence="2" id="KW-1185">Reference proteome</keyword>
<protein>
    <recommendedName>
        <fullName evidence="3">KTSC domain-containing protein</fullName>
    </recommendedName>
</protein>
<evidence type="ECO:0008006" key="3">
    <source>
        <dbReference type="Google" id="ProtNLM"/>
    </source>
</evidence>
<organism evidence="1 2">
    <name type="scientific">Asprobacillus argus</name>
    <dbReference type="NCBI Taxonomy" id="3076534"/>
    <lineage>
        <taxon>Bacteria</taxon>
        <taxon>Pseudomonadati</taxon>
        <taxon>Bacteroidota</taxon>
        <taxon>Flavobacteriia</taxon>
        <taxon>Flavobacteriales</taxon>
        <taxon>Flavobacteriaceae</taxon>
        <taxon>Asprobacillus</taxon>
    </lineage>
</organism>
<dbReference type="EMBL" id="JAVTTO010000003">
    <property type="protein sequence ID" value="MDT7832224.1"/>
    <property type="molecule type" value="Genomic_DNA"/>
</dbReference>
<dbReference type="Proteomes" id="UP001257277">
    <property type="component" value="Unassembled WGS sequence"/>
</dbReference>
<dbReference type="RefSeq" id="WP_349241484.1">
    <property type="nucleotide sequence ID" value="NZ_JAVTTO010000003.1"/>
</dbReference>